<sequence length="92" mass="10383">MSSQPDRAMVRDVLGGNHPENAALCSTYLRRQFESIQARALARGETPPSTDILLDRIVAPMIYRIMFTSSVPETEYFWRLLDDVLEGKPAAK</sequence>
<comment type="caution">
    <text evidence="4">The sequence shown here is derived from an EMBL/GenBank/DDBJ whole genome shotgun (WGS) entry which is preliminary data.</text>
</comment>
<keyword evidence="1" id="KW-0805">Transcription regulation</keyword>
<dbReference type="InterPro" id="IPR011075">
    <property type="entry name" value="TetR_C"/>
</dbReference>
<organism evidence="4 5">
    <name type="scientific">Phyllobacterium phragmitis</name>
    <dbReference type="NCBI Taxonomy" id="2670329"/>
    <lineage>
        <taxon>Bacteria</taxon>
        <taxon>Pseudomonadati</taxon>
        <taxon>Pseudomonadota</taxon>
        <taxon>Alphaproteobacteria</taxon>
        <taxon>Hyphomicrobiales</taxon>
        <taxon>Phyllobacteriaceae</taxon>
        <taxon>Phyllobacterium</taxon>
    </lineage>
</organism>
<evidence type="ECO:0000256" key="2">
    <source>
        <dbReference type="ARBA" id="ARBA00023163"/>
    </source>
</evidence>
<evidence type="ECO:0000259" key="3">
    <source>
        <dbReference type="Pfam" id="PF16859"/>
    </source>
</evidence>
<dbReference type="Gene3D" id="1.10.357.10">
    <property type="entry name" value="Tetracycline Repressor, domain 2"/>
    <property type="match status" value="1"/>
</dbReference>
<reference evidence="4 5" key="1">
    <citation type="submission" date="2024-10" db="EMBL/GenBank/DDBJ databases">
        <title>Isolation, draft genome sequencing and identification of Phyllobacterium sp. NSA23, isolated from leaf soil.</title>
        <authorList>
            <person name="Akita H."/>
        </authorList>
    </citation>
    <scope>NUCLEOTIDE SEQUENCE [LARGE SCALE GENOMIC DNA]</scope>
    <source>
        <strain evidence="4 5">NSA23</strain>
    </source>
</reference>
<dbReference type="EMBL" id="BAAFZP010000001">
    <property type="protein sequence ID" value="GAB1582913.1"/>
    <property type="molecule type" value="Genomic_DNA"/>
</dbReference>
<keyword evidence="2" id="KW-0804">Transcription</keyword>
<name>A0ABQ0H1Y7_9HYPH</name>
<dbReference type="Proteomes" id="UP001628091">
    <property type="component" value="Unassembled WGS sequence"/>
</dbReference>
<evidence type="ECO:0000256" key="1">
    <source>
        <dbReference type="ARBA" id="ARBA00023015"/>
    </source>
</evidence>
<dbReference type="Pfam" id="PF16859">
    <property type="entry name" value="TetR_C_11"/>
    <property type="match status" value="1"/>
</dbReference>
<protein>
    <recommendedName>
        <fullName evidence="3">Tetracyclin repressor-like C-terminal domain-containing protein</fullName>
    </recommendedName>
</protein>
<dbReference type="InterPro" id="IPR036271">
    <property type="entry name" value="Tet_transcr_reg_TetR-rel_C_sf"/>
</dbReference>
<keyword evidence="5" id="KW-1185">Reference proteome</keyword>
<accession>A0ABQ0H1Y7</accession>
<proteinExistence type="predicted"/>
<dbReference type="SUPFAM" id="SSF48498">
    <property type="entry name" value="Tetracyclin repressor-like, C-terminal domain"/>
    <property type="match status" value="1"/>
</dbReference>
<gene>
    <name evidence="4" type="ORF">PPNSA23_28560</name>
</gene>
<evidence type="ECO:0000313" key="4">
    <source>
        <dbReference type="EMBL" id="GAB1582913.1"/>
    </source>
</evidence>
<feature type="domain" description="Tetracyclin repressor-like C-terminal" evidence="3">
    <location>
        <begin position="4"/>
        <end position="84"/>
    </location>
</feature>
<evidence type="ECO:0000313" key="5">
    <source>
        <dbReference type="Proteomes" id="UP001628091"/>
    </source>
</evidence>